<feature type="domain" description="Transketolase-like pyrimidine-binding" evidence="4">
    <location>
        <begin position="354"/>
        <end position="527"/>
    </location>
</feature>
<dbReference type="Proteomes" id="UP001165082">
    <property type="component" value="Unassembled WGS sequence"/>
</dbReference>
<evidence type="ECO:0000313" key="5">
    <source>
        <dbReference type="EMBL" id="GMH50105.1"/>
    </source>
</evidence>
<dbReference type="AlphaFoldDB" id="A0A9W7DQ02"/>
<accession>A0A9W7DQ02</accession>
<dbReference type="Gene3D" id="3.40.50.970">
    <property type="match status" value="2"/>
</dbReference>
<dbReference type="InterPro" id="IPR001017">
    <property type="entry name" value="DH_E1"/>
</dbReference>
<dbReference type="SUPFAM" id="SSF52518">
    <property type="entry name" value="Thiamin diphosphate-binding fold (THDP-binding)"/>
    <property type="match status" value="2"/>
</dbReference>
<evidence type="ECO:0000259" key="4">
    <source>
        <dbReference type="SMART" id="SM00861"/>
    </source>
</evidence>
<keyword evidence="6" id="KW-1185">Reference proteome</keyword>
<dbReference type="EMBL" id="BRXZ01000660">
    <property type="protein sequence ID" value="GMH50105.1"/>
    <property type="molecule type" value="Genomic_DNA"/>
</dbReference>
<evidence type="ECO:0000256" key="1">
    <source>
        <dbReference type="ARBA" id="ARBA00001964"/>
    </source>
</evidence>
<gene>
    <name evidence="5" type="ORF">TrRE_jg5393</name>
</gene>
<evidence type="ECO:0000256" key="3">
    <source>
        <dbReference type="ARBA" id="ARBA00051764"/>
    </source>
</evidence>
<comment type="cofactor">
    <cofactor evidence="1">
        <name>thiamine diphosphate</name>
        <dbReference type="ChEBI" id="CHEBI:58937"/>
    </cofactor>
</comment>
<evidence type="ECO:0000313" key="6">
    <source>
        <dbReference type="Proteomes" id="UP001165082"/>
    </source>
</evidence>
<sequence length="684" mass="74425">MPVKPLLTSVISTFLLHYNSRVASACGEGFYTIGPCGEESLAAAALALDNDRDTAALHYRHLGISLMRGWTSRSGGLYDHDTLKSLLLDRARGYTVSSLDPVTSGNHCCLGGGELDFLVTSTLASQCPPAVGRALGNSLAHSLPHVSSTSLAFNKRSVHYVSLGDGSAANAHFLAAVNLARYAEHRKFKCPVVFGLSDNQVSISLPNYGFLPKMLDTLGVKRFECDGNDLESVYAATKRAVDYSRKNQKPSLVHYKGLRRRFGHAATDRQAAYLSQQEIKAHVEADNIERAIEWGVGTGEVTEAFDAASLEPKVTARSDVMAQTCQPSAETARMLPFPQPASGATGGTAEGRKDVMRKSMNKAIAEALDAHPKMVYIGEDVQHGGYYLVTDKLDKKYPSRVCDFPPDETTLIGAGIGYSQAGLLPVVEIPYAKYLDCGLDMFMEAGILNWLGGGKKGTGMIFRLQGFDRGTFGGNFHTHNQLHMPPGVDVVCFSNGEDYARGFRNAVRQAEAGRVTMLVDCTALLNRRHLIGKDRGWERAFPPEGEVLSFHDVRRYGSEEGRGKVAVVTYGNGVVTSLQAREKCPTPNDIDVLDCMLLSECPDGLVEELRGYERVVFADICKEGQNPLSGMLGKLNETEERGGVDLGKKTWCLRTAQRTYNPLGTTLTFLNVEDVMSGIEEVSK</sequence>
<keyword evidence="2" id="KW-0560">Oxidoreductase</keyword>
<reference evidence="5" key="1">
    <citation type="submission" date="2022-07" db="EMBL/GenBank/DDBJ databases">
        <title>Genome analysis of Parmales, a sister group of diatoms, reveals the evolutionary specialization of diatoms from phago-mixotrophs to photoautotrophs.</title>
        <authorList>
            <person name="Ban H."/>
            <person name="Sato S."/>
            <person name="Yoshikawa S."/>
            <person name="Kazumasa Y."/>
            <person name="Nakamura Y."/>
            <person name="Ichinomiya M."/>
            <person name="Saitoh K."/>
            <person name="Sato N."/>
            <person name="Blanc-Mathieu R."/>
            <person name="Endo H."/>
            <person name="Kuwata A."/>
            <person name="Ogata H."/>
        </authorList>
    </citation>
    <scope>NUCLEOTIDE SEQUENCE</scope>
</reference>
<name>A0A9W7DQ02_9STRA</name>
<dbReference type="Pfam" id="PF00676">
    <property type="entry name" value="E1_dh"/>
    <property type="match status" value="1"/>
</dbReference>
<dbReference type="PANTHER" id="PTHR42980">
    <property type="entry name" value="2-OXOISOVALERATE DEHYDROGENASE SUBUNIT BETA-RELATED"/>
    <property type="match status" value="1"/>
</dbReference>
<comment type="caution">
    <text evidence="5">The sequence shown here is derived from an EMBL/GenBank/DDBJ whole genome shotgun (WGS) entry which is preliminary data.</text>
</comment>
<dbReference type="GO" id="GO:0007584">
    <property type="term" value="P:response to nutrient"/>
    <property type="evidence" value="ECO:0007669"/>
    <property type="project" value="TreeGrafter"/>
</dbReference>
<dbReference type="InterPro" id="IPR029061">
    <property type="entry name" value="THDP-binding"/>
</dbReference>
<dbReference type="GO" id="GO:0009083">
    <property type="term" value="P:branched-chain amino acid catabolic process"/>
    <property type="evidence" value="ECO:0007669"/>
    <property type="project" value="TreeGrafter"/>
</dbReference>
<protein>
    <recommendedName>
        <fullName evidence="4">Transketolase-like pyrimidine-binding domain-containing protein</fullName>
    </recommendedName>
</protein>
<dbReference type="GO" id="GO:0003863">
    <property type="term" value="F:branched-chain 2-oxo acid dehydrogenase activity"/>
    <property type="evidence" value="ECO:0007669"/>
    <property type="project" value="UniProtKB-EC"/>
</dbReference>
<comment type="catalytic activity">
    <reaction evidence="3">
        <text>N(6)-[(R)-lipoyl]-L-lysyl-[protein] + 3-methyl-2-oxobutanoate + H(+) = N(6)-[(R)-S(8)-2-methylpropanoyldihydrolipoyl]-L-lysyl-[protein] + CO2</text>
        <dbReference type="Rhea" id="RHEA:13457"/>
        <dbReference type="Rhea" id="RHEA-COMP:10474"/>
        <dbReference type="Rhea" id="RHEA-COMP:10497"/>
        <dbReference type="ChEBI" id="CHEBI:11851"/>
        <dbReference type="ChEBI" id="CHEBI:15378"/>
        <dbReference type="ChEBI" id="CHEBI:16526"/>
        <dbReference type="ChEBI" id="CHEBI:83099"/>
        <dbReference type="ChEBI" id="CHEBI:83142"/>
        <dbReference type="EC" id="1.2.4.4"/>
    </reaction>
    <physiologicalReaction direction="left-to-right" evidence="3">
        <dbReference type="Rhea" id="RHEA:13458"/>
    </physiologicalReaction>
</comment>
<organism evidence="5 6">
    <name type="scientific">Triparma retinervis</name>
    <dbReference type="NCBI Taxonomy" id="2557542"/>
    <lineage>
        <taxon>Eukaryota</taxon>
        <taxon>Sar</taxon>
        <taxon>Stramenopiles</taxon>
        <taxon>Ochrophyta</taxon>
        <taxon>Bolidophyceae</taxon>
        <taxon>Parmales</taxon>
        <taxon>Triparmaceae</taxon>
        <taxon>Triparma</taxon>
    </lineage>
</organism>
<dbReference type="InterPro" id="IPR005475">
    <property type="entry name" value="Transketolase-like_Pyr-bd"/>
</dbReference>
<dbReference type="PANTHER" id="PTHR42980:SF1">
    <property type="entry name" value="2-OXOISOVALERATE DEHYDROGENASE SUBUNIT BETA, MITOCHONDRIAL"/>
    <property type="match status" value="1"/>
</dbReference>
<dbReference type="SMART" id="SM00861">
    <property type="entry name" value="Transket_pyr"/>
    <property type="match status" value="1"/>
</dbReference>
<dbReference type="OrthoDB" id="192577at2759"/>
<evidence type="ECO:0000256" key="2">
    <source>
        <dbReference type="ARBA" id="ARBA00023002"/>
    </source>
</evidence>
<proteinExistence type="predicted"/>
<dbReference type="Pfam" id="PF02779">
    <property type="entry name" value="Transket_pyr"/>
    <property type="match status" value="1"/>
</dbReference>